<dbReference type="SUPFAM" id="SSF53474">
    <property type="entry name" value="alpha/beta-Hydrolases"/>
    <property type="match status" value="1"/>
</dbReference>
<accession>A0A502BX53</accession>
<evidence type="ECO:0000313" key="3">
    <source>
        <dbReference type="EMBL" id="TPG04439.1"/>
    </source>
</evidence>
<dbReference type="OrthoDB" id="128799at2"/>
<dbReference type="PRINTS" id="PR00862">
    <property type="entry name" value="PROLIGOPTASE"/>
</dbReference>
<dbReference type="Pfam" id="PF00326">
    <property type="entry name" value="Peptidase_S9"/>
    <property type="match status" value="1"/>
</dbReference>
<protein>
    <submittedName>
        <fullName evidence="3">S9 family peptidase</fullName>
    </submittedName>
</protein>
<evidence type="ECO:0000256" key="1">
    <source>
        <dbReference type="ARBA" id="ARBA00022801"/>
    </source>
</evidence>
<dbReference type="InterPro" id="IPR001375">
    <property type="entry name" value="Peptidase_S9_cat"/>
</dbReference>
<dbReference type="GO" id="GO:0006508">
    <property type="term" value="P:proteolysis"/>
    <property type="evidence" value="ECO:0007669"/>
    <property type="project" value="InterPro"/>
</dbReference>
<keyword evidence="1" id="KW-0378">Hydrolase</keyword>
<dbReference type="InterPro" id="IPR029058">
    <property type="entry name" value="AB_hydrolase_fold"/>
</dbReference>
<dbReference type="PANTHER" id="PTHR42776">
    <property type="entry name" value="SERINE PEPTIDASE S9 FAMILY MEMBER"/>
    <property type="match status" value="1"/>
</dbReference>
<organism evidence="3 4">
    <name type="scientific">Sphingomonas oligophenolica</name>
    <dbReference type="NCBI Taxonomy" id="301154"/>
    <lineage>
        <taxon>Bacteria</taxon>
        <taxon>Pseudomonadati</taxon>
        <taxon>Pseudomonadota</taxon>
        <taxon>Alphaproteobacteria</taxon>
        <taxon>Sphingomonadales</taxon>
        <taxon>Sphingomonadaceae</taxon>
        <taxon>Sphingomonas</taxon>
    </lineage>
</organism>
<dbReference type="Proteomes" id="UP000318413">
    <property type="component" value="Unassembled WGS sequence"/>
</dbReference>
<proteinExistence type="predicted"/>
<evidence type="ECO:0000259" key="2">
    <source>
        <dbReference type="Pfam" id="PF00326"/>
    </source>
</evidence>
<sequence length="460" mass="50250">MTAPSDGLGTVRILASNATTASGSMNATTKYFYRKRDDRAWQPLSAVATDAVGLTSGFEPLAVDPALNVAYGFDDLEGRSALFRIALDGSLKREVVLSRPDVDVDQLVRIGRQQRVVGAAYTTDRTEAVYFDPELKSLHDALLRALPGDKTISFIDATADEKQLIVFAGGDADPGTYYLFEKATKHLALLLPARPQLHDVRLASVKSITYKATDGTVIPAYLTLPPGSDGRHLPAIVMPHGGPGDRDTWGFDWWAQYFANRGFAVLQPEFRGSTGYGAQWYQKNGFQSWRTAIGDVVDAGRYLLSSGIAERDKLAVVGWSYGGYAALQSAVTAPDLFKAVIAVAPVTDLEMLRSESRGFTNFAQTDRFIGHGKHIEEGSPAQNAAAINAPVLMFHGDKDQNVGVAESRLMERKLRGVGKQVDYVEFKGLDHQLLDDDARADMLDRSDRFLRTALRLVSKS</sequence>
<dbReference type="EMBL" id="RCZK01000032">
    <property type="protein sequence ID" value="TPG04439.1"/>
    <property type="molecule type" value="Genomic_DNA"/>
</dbReference>
<name>A0A502BX53_9SPHN</name>
<gene>
    <name evidence="3" type="ORF">EAH84_15435</name>
</gene>
<comment type="caution">
    <text evidence="3">The sequence shown here is derived from an EMBL/GenBank/DDBJ whole genome shotgun (WGS) entry which is preliminary data.</text>
</comment>
<evidence type="ECO:0000313" key="4">
    <source>
        <dbReference type="Proteomes" id="UP000318413"/>
    </source>
</evidence>
<dbReference type="AlphaFoldDB" id="A0A502BX53"/>
<reference evidence="3 4" key="1">
    <citation type="journal article" date="2019" name="Environ. Microbiol.">
        <title>Species interactions and distinct microbial communities in high Arctic permafrost affected cryosols are associated with the CH4 and CO2 gas fluxes.</title>
        <authorList>
            <person name="Altshuler I."/>
            <person name="Hamel J."/>
            <person name="Turney S."/>
            <person name="Magnuson E."/>
            <person name="Levesque R."/>
            <person name="Greer C."/>
            <person name="Whyte L.G."/>
        </authorList>
    </citation>
    <scope>NUCLEOTIDE SEQUENCE [LARGE SCALE GENOMIC DNA]</scope>
    <source>
        <strain evidence="3 4">S5.1</strain>
    </source>
</reference>
<keyword evidence="4" id="KW-1185">Reference proteome</keyword>
<dbReference type="Gene3D" id="3.40.50.1820">
    <property type="entry name" value="alpha/beta hydrolase"/>
    <property type="match status" value="1"/>
</dbReference>
<dbReference type="InterPro" id="IPR002470">
    <property type="entry name" value="Peptidase_S9A"/>
</dbReference>
<dbReference type="GO" id="GO:0004252">
    <property type="term" value="F:serine-type endopeptidase activity"/>
    <property type="evidence" value="ECO:0007669"/>
    <property type="project" value="InterPro"/>
</dbReference>
<feature type="domain" description="Peptidase S9 prolyl oligopeptidase catalytic" evidence="2">
    <location>
        <begin position="249"/>
        <end position="454"/>
    </location>
</feature>
<dbReference type="PANTHER" id="PTHR42776:SF27">
    <property type="entry name" value="DIPEPTIDYL PEPTIDASE FAMILY MEMBER 6"/>
    <property type="match status" value="1"/>
</dbReference>